<organism evidence="1">
    <name type="scientific">uncultured Caudovirales phage</name>
    <dbReference type="NCBI Taxonomy" id="2100421"/>
    <lineage>
        <taxon>Viruses</taxon>
        <taxon>Duplodnaviria</taxon>
        <taxon>Heunggongvirae</taxon>
        <taxon>Uroviricota</taxon>
        <taxon>Caudoviricetes</taxon>
        <taxon>Peduoviridae</taxon>
        <taxon>Maltschvirus</taxon>
        <taxon>Maltschvirus maltsch</taxon>
    </lineage>
</organism>
<protein>
    <submittedName>
        <fullName evidence="1">Uncharacterized protein</fullName>
    </submittedName>
</protein>
<name>A0A6J5N3B9_9CAUD</name>
<reference evidence="1" key="1">
    <citation type="submission" date="2020-04" db="EMBL/GenBank/DDBJ databases">
        <authorList>
            <person name="Chiriac C."/>
            <person name="Salcher M."/>
            <person name="Ghai R."/>
            <person name="Kavagutti S V."/>
        </authorList>
    </citation>
    <scope>NUCLEOTIDE SEQUENCE</scope>
</reference>
<dbReference type="EMBL" id="LR796598">
    <property type="protein sequence ID" value="CAB4153574.1"/>
    <property type="molecule type" value="Genomic_DNA"/>
</dbReference>
<gene>
    <name evidence="1" type="ORF">UFOVP634_7</name>
</gene>
<sequence length="73" mass="8317">MANIKLVFQGTVKSETTDHELVTYSNVNNEIYLCVNMPGWQQSFICLDKLTAIKLVKHLKLQISYLESEVNNG</sequence>
<accession>A0A6J5N3B9</accession>
<evidence type="ECO:0000313" key="1">
    <source>
        <dbReference type="EMBL" id="CAB4153574.1"/>
    </source>
</evidence>
<proteinExistence type="predicted"/>